<evidence type="ECO:0000313" key="3">
    <source>
        <dbReference type="EMBL" id="MXO99551.1"/>
    </source>
</evidence>
<dbReference type="SUPFAM" id="SSF48403">
    <property type="entry name" value="Ankyrin repeat"/>
    <property type="match status" value="1"/>
</dbReference>
<dbReference type="RefSeq" id="WP_377019431.1">
    <property type="nucleotide sequence ID" value="NZ_JBHSCP010000001.1"/>
</dbReference>
<protein>
    <recommendedName>
        <fullName evidence="2">DUF6438 domain-containing protein</fullName>
    </recommendedName>
</protein>
<accession>A0A6I4TWQ1</accession>
<comment type="caution">
    <text evidence="3">The sequence shown here is derived from an EMBL/GenBank/DDBJ whole genome shotgun (WGS) entry which is preliminary data.</text>
</comment>
<name>A0A6I4TWQ1_9SPHN</name>
<dbReference type="InterPro" id="IPR036770">
    <property type="entry name" value="Ankyrin_rpt-contain_sf"/>
</dbReference>
<dbReference type="Pfam" id="PF20033">
    <property type="entry name" value="DUF6438"/>
    <property type="match status" value="1"/>
</dbReference>
<keyword evidence="4" id="KW-1185">Reference proteome</keyword>
<feature type="domain" description="DUF6438" evidence="2">
    <location>
        <begin position="153"/>
        <end position="270"/>
    </location>
</feature>
<evidence type="ECO:0000259" key="2">
    <source>
        <dbReference type="Pfam" id="PF20033"/>
    </source>
</evidence>
<dbReference type="EMBL" id="WTYJ01000002">
    <property type="protein sequence ID" value="MXO99551.1"/>
    <property type="molecule type" value="Genomic_DNA"/>
</dbReference>
<sequence>MRSTGSAIWFVVAAGMLGLSAGARAKPDIPGTVGVATLEGERLSGPLFASGVEGHSILDSVTVIVTVDRDGRVIAAEPGEHSMRNLPPPLVWRGAEPPPGPAIAAARQWRFRPQQFEGHPVQAIGAIRIGYPVPEQPVDEQAVFPEGSPADTEITLERTSCFVGCPMYTVTVNGEGRVRFSADPATSHVALPGVHDAQISPQAATELIDAFRDHHFAGLQPMYRADLSDTATIILTLKRGGRTIRVTDLTGGFVTTPKALRTLQSEVDRVTDTDRWTYGNAQTIAAMKAQGMDFASAEIAEIAASVIRRHSFDAPLERQRDVGAFLRGLVEQGAALEMPVNGRTGETIPPKLPLGRLIAHFSTMTGDEALFSEMNRRGYVARMTAEERDSAFAAGAGCNVAVARGLLSAGADPQAQGEWGNAWHALGARSGFCEDVEARMDAFVDVMIAARVSPGAVNEAGDMPLHSLRSLALARGLIRAGARLDAQAGDGATALLSTDDDRIALTLLRAGADPHAGAGVGALRARAVEYHWPATLAWLDAKGL</sequence>
<dbReference type="AlphaFoldDB" id="A0A6I4TWQ1"/>
<keyword evidence="1" id="KW-0732">Signal</keyword>
<evidence type="ECO:0000256" key="1">
    <source>
        <dbReference type="SAM" id="SignalP"/>
    </source>
</evidence>
<reference evidence="3 4" key="1">
    <citation type="submission" date="2019-12" db="EMBL/GenBank/DDBJ databases">
        <title>Genomic-based taxomic classification of the family Erythrobacteraceae.</title>
        <authorList>
            <person name="Xu L."/>
        </authorList>
    </citation>
    <scope>NUCLEOTIDE SEQUENCE [LARGE SCALE GENOMIC DNA]</scope>
    <source>
        <strain evidence="3 4">S36</strain>
    </source>
</reference>
<evidence type="ECO:0000313" key="4">
    <source>
        <dbReference type="Proteomes" id="UP000469430"/>
    </source>
</evidence>
<dbReference type="Gene3D" id="1.25.40.20">
    <property type="entry name" value="Ankyrin repeat-containing domain"/>
    <property type="match status" value="1"/>
</dbReference>
<organism evidence="3 4">
    <name type="scientific">Croceibacterium xixiisoli</name>
    <dbReference type="NCBI Taxonomy" id="1476466"/>
    <lineage>
        <taxon>Bacteria</taxon>
        <taxon>Pseudomonadati</taxon>
        <taxon>Pseudomonadota</taxon>
        <taxon>Alphaproteobacteria</taxon>
        <taxon>Sphingomonadales</taxon>
        <taxon>Erythrobacteraceae</taxon>
        <taxon>Croceibacterium</taxon>
    </lineage>
</organism>
<proteinExistence type="predicted"/>
<gene>
    <name evidence="3" type="ORF">GRI97_11185</name>
</gene>
<feature type="signal peptide" evidence="1">
    <location>
        <begin position="1"/>
        <end position="25"/>
    </location>
</feature>
<dbReference type="InterPro" id="IPR045497">
    <property type="entry name" value="DUF6438"/>
</dbReference>
<feature type="chain" id="PRO_5026154250" description="DUF6438 domain-containing protein" evidence="1">
    <location>
        <begin position="26"/>
        <end position="544"/>
    </location>
</feature>
<dbReference type="Proteomes" id="UP000469430">
    <property type="component" value="Unassembled WGS sequence"/>
</dbReference>